<comment type="caution">
    <text evidence="10">The sequence shown here is derived from an EMBL/GenBank/DDBJ whole genome shotgun (WGS) entry which is preliminary data.</text>
</comment>
<evidence type="ECO:0000256" key="7">
    <source>
        <dbReference type="ARBA" id="ARBA00031259"/>
    </source>
</evidence>
<feature type="region of interest" description="Disordered" evidence="9">
    <location>
        <begin position="274"/>
        <end position="379"/>
    </location>
</feature>
<feature type="compositionally biased region" description="Low complexity" evidence="9">
    <location>
        <begin position="358"/>
        <end position="372"/>
    </location>
</feature>
<dbReference type="InterPro" id="IPR007018">
    <property type="entry name" value="Mediator_Med6"/>
</dbReference>
<evidence type="ECO:0000256" key="4">
    <source>
        <dbReference type="ARBA" id="ARBA00023015"/>
    </source>
</evidence>
<dbReference type="OrthoDB" id="344220at2759"/>
<keyword evidence="11" id="KW-1185">Reference proteome</keyword>
<feature type="compositionally biased region" description="Basic and acidic residues" evidence="9">
    <location>
        <begin position="293"/>
        <end position="312"/>
    </location>
</feature>
<feature type="compositionally biased region" description="Polar residues" evidence="9">
    <location>
        <begin position="205"/>
        <end position="214"/>
    </location>
</feature>
<comment type="similarity">
    <text evidence="2 8">Belongs to the Mediator complex subunit 6 family.</text>
</comment>
<evidence type="ECO:0000256" key="3">
    <source>
        <dbReference type="ARBA" id="ARBA00020634"/>
    </source>
</evidence>
<dbReference type="InterPro" id="IPR038566">
    <property type="entry name" value="Mediator_Med6_sf"/>
</dbReference>
<dbReference type="Gene3D" id="3.10.450.580">
    <property type="entry name" value="Mediator complex, subunit Med6"/>
    <property type="match status" value="1"/>
</dbReference>
<evidence type="ECO:0000256" key="6">
    <source>
        <dbReference type="ARBA" id="ARBA00023242"/>
    </source>
</evidence>
<accession>A0A9W7SV86</accession>
<keyword evidence="5 8" id="KW-0804">Transcription</keyword>
<dbReference type="Proteomes" id="UP001138500">
    <property type="component" value="Unassembled WGS sequence"/>
</dbReference>
<feature type="compositionally biased region" description="Basic and acidic residues" evidence="9">
    <location>
        <begin position="338"/>
        <end position="351"/>
    </location>
</feature>
<feature type="region of interest" description="Disordered" evidence="9">
    <location>
        <begin position="198"/>
        <end position="250"/>
    </location>
</feature>
<dbReference type="AlphaFoldDB" id="A0A9W7SV86"/>
<organism evidence="10 11">
    <name type="scientific">Teratosphaeria destructans</name>
    <dbReference type="NCBI Taxonomy" id="418781"/>
    <lineage>
        <taxon>Eukaryota</taxon>
        <taxon>Fungi</taxon>
        <taxon>Dikarya</taxon>
        <taxon>Ascomycota</taxon>
        <taxon>Pezizomycotina</taxon>
        <taxon>Dothideomycetes</taxon>
        <taxon>Dothideomycetidae</taxon>
        <taxon>Mycosphaerellales</taxon>
        <taxon>Teratosphaeriaceae</taxon>
        <taxon>Teratosphaeria</taxon>
    </lineage>
</organism>
<reference evidence="10 11" key="2">
    <citation type="journal article" date="2021" name="Curr. Genet.">
        <title>Genetic response to nitrogen starvation in the aggressive Eucalyptus foliar pathogen Teratosphaeria destructans.</title>
        <authorList>
            <person name="Havenga M."/>
            <person name="Wingfield B.D."/>
            <person name="Wingfield M.J."/>
            <person name="Dreyer L.L."/>
            <person name="Roets F."/>
            <person name="Aylward J."/>
        </authorList>
    </citation>
    <scope>NUCLEOTIDE SEQUENCE [LARGE SCALE GENOMIC DNA]</scope>
    <source>
        <strain evidence="10">CMW44962</strain>
    </source>
</reference>
<protein>
    <recommendedName>
        <fullName evidence="3 8">Mediator of RNA polymerase II transcription subunit 6</fullName>
    </recommendedName>
    <alternativeName>
        <fullName evidence="7 8">Mediator complex subunit 6</fullName>
    </alternativeName>
</protein>
<evidence type="ECO:0000256" key="2">
    <source>
        <dbReference type="ARBA" id="ARBA00007526"/>
    </source>
</evidence>
<keyword evidence="4 8" id="KW-0805">Transcription regulation</keyword>
<dbReference type="Pfam" id="PF04934">
    <property type="entry name" value="Med6"/>
    <property type="match status" value="1"/>
</dbReference>
<gene>
    <name evidence="8" type="primary">MED6</name>
    <name evidence="10" type="ORF">Tdes44962_MAKER00294</name>
</gene>
<evidence type="ECO:0000313" key="10">
    <source>
        <dbReference type="EMBL" id="KAH9832813.1"/>
    </source>
</evidence>
<dbReference type="PANTHER" id="PTHR13104">
    <property type="entry name" value="MED-6-RELATED"/>
    <property type="match status" value="1"/>
</dbReference>
<keyword evidence="6 8" id="KW-0539">Nucleus</keyword>
<evidence type="ECO:0000256" key="9">
    <source>
        <dbReference type="SAM" id="MobiDB-lite"/>
    </source>
</evidence>
<evidence type="ECO:0000256" key="5">
    <source>
        <dbReference type="ARBA" id="ARBA00023163"/>
    </source>
</evidence>
<comment type="subcellular location">
    <subcellularLocation>
        <location evidence="1 8">Nucleus</location>
    </subcellularLocation>
</comment>
<evidence type="ECO:0000313" key="11">
    <source>
        <dbReference type="Proteomes" id="UP001138500"/>
    </source>
</evidence>
<keyword evidence="8" id="KW-0010">Activator</keyword>
<sequence length="379" mass="41694">MAEHKRIKLEPLDERIHLRPEVIEWWQLGQNEFPNPHFPNDDRIMHHYFRELPDPSPFDHTSNNGVIFKQAESNYEPWRTVHDRQAFEAALRKLKGSEYVIVGEPQQIPNGPPGTKNGMWVFRKQDRTGDKAADGEYKEVETLGTYYFLGLQGFQAPSLLDVVENRLLNTTTSLNKVFDMAKKLPSFSPTTGYTYEVDTKKATPASGSTAGSPTRSREGSVAPGLESQSLRSASVAPGGGGQANSASQADDGSLLWSSLNMAISYADDYIDENPLEGEPGRFKFATSKSAIQRRREEEEAAAKKAREQKEAASRVASAKPSPLPTKAPSPPAIFTEAKTGKSEKKRKEEKKQRRKSRPNATTPATPASATGNGPPPSAG</sequence>
<proteinExistence type="inferred from homology"/>
<name>A0A9W7SV86_9PEZI</name>
<evidence type="ECO:0000256" key="8">
    <source>
        <dbReference type="RuleBase" id="RU364143"/>
    </source>
</evidence>
<comment type="subunit">
    <text evidence="8">Component of the Mediator complex.</text>
</comment>
<reference evidence="10 11" key="1">
    <citation type="journal article" date="2018" name="IMA Fungus">
        <title>IMA Genome-F 10: Nine draft genome sequences of Claviceps purpurea s.lat., including C. arundinis, C. humidiphila, and C. cf. spartinae, pseudomolecules for the pitch canker pathogen Fusarium circinatum, draft genome of Davidsoniella eucalypti, Grosmannia galeiformis, Quambalaria eucalypti, and Teratosphaeria destructans.</title>
        <authorList>
            <person name="Wingfield B.D."/>
            <person name="Liu M."/>
            <person name="Nguyen H.D."/>
            <person name="Lane F.A."/>
            <person name="Morgan S.W."/>
            <person name="De Vos L."/>
            <person name="Wilken P.M."/>
            <person name="Duong T.A."/>
            <person name="Aylward J."/>
            <person name="Coetzee M.P."/>
            <person name="Dadej K."/>
            <person name="De Beer Z.W."/>
            <person name="Findlay W."/>
            <person name="Havenga M."/>
            <person name="Kolarik M."/>
            <person name="Menzies J.G."/>
            <person name="Naidoo K."/>
            <person name="Pochopski O."/>
            <person name="Shoukouhi P."/>
            <person name="Santana Q.C."/>
            <person name="Seifert K.A."/>
            <person name="Soal N."/>
            <person name="Steenkamp E.T."/>
            <person name="Tatham C.T."/>
            <person name="van der Nest M.A."/>
            <person name="Wingfield M.J."/>
        </authorList>
    </citation>
    <scope>NUCLEOTIDE SEQUENCE [LARGE SCALE GENOMIC DNA]</scope>
    <source>
        <strain evidence="10">CMW44962</strain>
    </source>
</reference>
<dbReference type="GO" id="GO:0016592">
    <property type="term" value="C:mediator complex"/>
    <property type="evidence" value="ECO:0007669"/>
    <property type="project" value="InterPro"/>
</dbReference>
<evidence type="ECO:0000256" key="1">
    <source>
        <dbReference type="ARBA" id="ARBA00004123"/>
    </source>
</evidence>
<feature type="compositionally biased region" description="Pro residues" evidence="9">
    <location>
        <begin position="321"/>
        <end position="331"/>
    </location>
</feature>
<dbReference type="EMBL" id="RIBY02001112">
    <property type="protein sequence ID" value="KAH9832813.1"/>
    <property type="molecule type" value="Genomic_DNA"/>
</dbReference>
<dbReference type="GO" id="GO:0006357">
    <property type="term" value="P:regulation of transcription by RNA polymerase II"/>
    <property type="evidence" value="ECO:0007669"/>
    <property type="project" value="InterPro"/>
</dbReference>
<dbReference type="GO" id="GO:0003712">
    <property type="term" value="F:transcription coregulator activity"/>
    <property type="evidence" value="ECO:0007669"/>
    <property type="project" value="InterPro"/>
</dbReference>
<comment type="function">
    <text evidence="8">Component of the Mediator complex, a coactivator involved in the regulated transcription of nearly all RNA polymerase II-dependent genes. Mediator functions as a bridge to convey information from gene-specific regulatory proteins to the basal RNA polymerase II transcription machinery. Mediator is recruited to promoters by direct interactions with regulatory proteins and serves as a scaffold for the assembly of a functional preinitiation complex with RNA polymerase II and the general transcription factors.</text>
</comment>